<keyword evidence="1" id="KW-0472">Membrane</keyword>
<organism evidence="2 3">
    <name type="scientific">Pantoea latae</name>
    <dbReference type="NCBI Taxonomy" id="1964541"/>
    <lineage>
        <taxon>Bacteria</taxon>
        <taxon>Pseudomonadati</taxon>
        <taxon>Pseudomonadota</taxon>
        <taxon>Gammaproteobacteria</taxon>
        <taxon>Enterobacterales</taxon>
        <taxon>Erwiniaceae</taxon>
        <taxon>Pantoea</taxon>
    </lineage>
</organism>
<keyword evidence="1" id="KW-1133">Transmembrane helix</keyword>
<dbReference type="AlphaFoldDB" id="A0A1V9DA54"/>
<keyword evidence="1" id="KW-0812">Transmembrane</keyword>
<dbReference type="OrthoDB" id="960912at2"/>
<comment type="caution">
    <text evidence="2">The sequence shown here is derived from an EMBL/GenBank/DDBJ whole genome shotgun (WGS) entry which is preliminary data.</text>
</comment>
<feature type="transmembrane region" description="Helical" evidence="1">
    <location>
        <begin position="101"/>
        <end position="123"/>
    </location>
</feature>
<evidence type="ECO:0000256" key="1">
    <source>
        <dbReference type="SAM" id="Phobius"/>
    </source>
</evidence>
<name>A0A1V9DA54_9GAMM</name>
<evidence type="ECO:0008006" key="4">
    <source>
        <dbReference type="Google" id="ProtNLM"/>
    </source>
</evidence>
<reference evidence="2 3" key="1">
    <citation type="submission" date="2017-02" db="EMBL/GenBank/DDBJ databases">
        <title>Whole genome shotgun sequence of Pantoea agglomerans strain AS1 isolated from a cycad, Zamia floridana in Central Florida, USA.</title>
        <authorList>
            <person name="Lata P."/>
            <person name="Govindarajan S."/>
            <person name="Qi F."/>
            <person name="Li J.-L."/>
            <person name="Maurya S.K."/>
            <person name="Sahoo M.K."/>
        </authorList>
    </citation>
    <scope>NUCLEOTIDE SEQUENCE [LARGE SCALE GENOMIC DNA]</scope>
    <source>
        <strain evidence="2 3">AS1</strain>
    </source>
</reference>
<dbReference type="RefSeq" id="WP_081141986.1">
    <property type="nucleotide sequence ID" value="NZ_MWUE01000033.1"/>
</dbReference>
<evidence type="ECO:0000313" key="3">
    <source>
        <dbReference type="Proteomes" id="UP000192769"/>
    </source>
</evidence>
<keyword evidence="3" id="KW-1185">Reference proteome</keyword>
<accession>A0A1V9DA54</accession>
<feature type="transmembrane region" description="Helical" evidence="1">
    <location>
        <begin position="77"/>
        <end position="95"/>
    </location>
</feature>
<evidence type="ECO:0000313" key="2">
    <source>
        <dbReference type="EMBL" id="OQP30709.1"/>
    </source>
</evidence>
<dbReference type="EMBL" id="MWUE01000033">
    <property type="protein sequence ID" value="OQP30709.1"/>
    <property type="molecule type" value="Genomic_DNA"/>
</dbReference>
<feature type="transmembrane region" description="Helical" evidence="1">
    <location>
        <begin position="21"/>
        <end position="38"/>
    </location>
</feature>
<proteinExistence type="predicted"/>
<gene>
    <name evidence="2" type="ORF">B2J69_20975</name>
</gene>
<protein>
    <recommendedName>
        <fullName evidence="4">DUF308 domain-containing protein</fullName>
    </recommendedName>
</protein>
<sequence length="194" mass="20966">MPLNIKPLQGLPSQYWLKKYYYLRAAFSLIWVAAAFIVGQHASYIGALLLIIYPAWDALANYIDATQSGGFGKNRMQTANILISALTTLAVIFATRESMNAVIAVFGAWAILSGLLQLGAAVLRWKHNNAQWSMALSGAQSALAGAFFIFQAQGVVPPSIINIAGYAAFGAFYFLISALSLSVIIRRSRQVSAS</sequence>
<dbReference type="InterPro" id="IPR005325">
    <property type="entry name" value="DUF308_memb"/>
</dbReference>
<feature type="transmembrane region" description="Helical" evidence="1">
    <location>
        <begin position="44"/>
        <end position="65"/>
    </location>
</feature>
<dbReference type="Pfam" id="PF03729">
    <property type="entry name" value="DUF308"/>
    <property type="match status" value="1"/>
</dbReference>
<feature type="transmembrane region" description="Helical" evidence="1">
    <location>
        <begin position="160"/>
        <end position="185"/>
    </location>
</feature>
<dbReference type="Proteomes" id="UP000192769">
    <property type="component" value="Unassembled WGS sequence"/>
</dbReference>